<evidence type="ECO:0000313" key="2">
    <source>
        <dbReference type="Proteomes" id="UP000059680"/>
    </source>
</evidence>
<dbReference type="AlphaFoldDB" id="A0A0P0W0D4"/>
<gene>
    <name evidence="1" type="ordered locus">Os03g0623033</name>
    <name evidence="1" type="ORF">OSNPB_030623033</name>
</gene>
<sequence length="135" mass="15010">MPSVPFVQSFPRGFVDIVRKLPGHIVTPAVHKSEPIKHYGGRGRGIYVLELYDATVVREIRHCRWLSVALPIVRKLRRHAVTPPIVCESYVSFVANAGRLLPLTLPSNRTSVTTGSCEEDGRAQKKHVLDACARS</sequence>
<reference evidence="2" key="1">
    <citation type="journal article" date="2005" name="Nature">
        <title>The map-based sequence of the rice genome.</title>
        <authorList>
            <consortium name="International rice genome sequencing project (IRGSP)"/>
            <person name="Matsumoto T."/>
            <person name="Wu J."/>
            <person name="Kanamori H."/>
            <person name="Katayose Y."/>
            <person name="Fujisawa M."/>
            <person name="Namiki N."/>
            <person name="Mizuno H."/>
            <person name="Yamamoto K."/>
            <person name="Antonio B.A."/>
            <person name="Baba T."/>
            <person name="Sakata K."/>
            <person name="Nagamura Y."/>
            <person name="Aoki H."/>
            <person name="Arikawa K."/>
            <person name="Arita K."/>
            <person name="Bito T."/>
            <person name="Chiden Y."/>
            <person name="Fujitsuka N."/>
            <person name="Fukunaka R."/>
            <person name="Hamada M."/>
            <person name="Harada C."/>
            <person name="Hayashi A."/>
            <person name="Hijishita S."/>
            <person name="Honda M."/>
            <person name="Hosokawa S."/>
            <person name="Ichikawa Y."/>
            <person name="Idonuma A."/>
            <person name="Iijima M."/>
            <person name="Ikeda M."/>
            <person name="Ikeno M."/>
            <person name="Ito K."/>
            <person name="Ito S."/>
            <person name="Ito T."/>
            <person name="Ito Y."/>
            <person name="Ito Y."/>
            <person name="Iwabuchi A."/>
            <person name="Kamiya K."/>
            <person name="Karasawa W."/>
            <person name="Kurita K."/>
            <person name="Katagiri S."/>
            <person name="Kikuta A."/>
            <person name="Kobayashi H."/>
            <person name="Kobayashi N."/>
            <person name="Machita K."/>
            <person name="Maehara T."/>
            <person name="Masukawa M."/>
            <person name="Mizubayashi T."/>
            <person name="Mukai Y."/>
            <person name="Nagasaki H."/>
            <person name="Nagata Y."/>
            <person name="Naito S."/>
            <person name="Nakashima M."/>
            <person name="Nakama Y."/>
            <person name="Nakamichi Y."/>
            <person name="Nakamura M."/>
            <person name="Meguro A."/>
            <person name="Negishi M."/>
            <person name="Ohta I."/>
            <person name="Ohta T."/>
            <person name="Okamoto M."/>
            <person name="Ono N."/>
            <person name="Saji S."/>
            <person name="Sakaguchi M."/>
            <person name="Sakai K."/>
            <person name="Shibata M."/>
            <person name="Shimokawa T."/>
            <person name="Song J."/>
            <person name="Takazaki Y."/>
            <person name="Terasawa K."/>
            <person name="Tsugane M."/>
            <person name="Tsuji K."/>
            <person name="Ueda S."/>
            <person name="Waki K."/>
            <person name="Yamagata H."/>
            <person name="Yamamoto M."/>
            <person name="Yamamoto S."/>
            <person name="Yamane H."/>
            <person name="Yoshiki S."/>
            <person name="Yoshihara R."/>
            <person name="Yukawa K."/>
            <person name="Zhong H."/>
            <person name="Yano M."/>
            <person name="Yuan Q."/>
            <person name="Ouyang S."/>
            <person name="Liu J."/>
            <person name="Jones K.M."/>
            <person name="Gansberger K."/>
            <person name="Moffat K."/>
            <person name="Hill J."/>
            <person name="Bera J."/>
            <person name="Fadrosh D."/>
            <person name="Jin S."/>
            <person name="Johri S."/>
            <person name="Kim M."/>
            <person name="Overton L."/>
            <person name="Reardon M."/>
            <person name="Tsitrin T."/>
            <person name="Vuong H."/>
            <person name="Weaver B."/>
            <person name="Ciecko A."/>
            <person name="Tallon L."/>
            <person name="Jackson J."/>
            <person name="Pai G."/>
            <person name="Aken S.V."/>
            <person name="Utterback T."/>
            <person name="Reidmuller S."/>
            <person name="Feldblyum T."/>
            <person name="Hsiao J."/>
            <person name="Zismann V."/>
            <person name="Iobst S."/>
            <person name="de Vazeille A.R."/>
            <person name="Buell C.R."/>
            <person name="Ying K."/>
            <person name="Li Y."/>
            <person name="Lu T."/>
            <person name="Huang Y."/>
            <person name="Zhao Q."/>
            <person name="Feng Q."/>
            <person name="Zhang L."/>
            <person name="Zhu J."/>
            <person name="Weng Q."/>
            <person name="Mu J."/>
            <person name="Lu Y."/>
            <person name="Fan D."/>
            <person name="Liu Y."/>
            <person name="Guan J."/>
            <person name="Zhang Y."/>
            <person name="Yu S."/>
            <person name="Liu X."/>
            <person name="Zhang Y."/>
            <person name="Hong G."/>
            <person name="Han B."/>
            <person name="Choisne N."/>
            <person name="Demange N."/>
            <person name="Orjeda G."/>
            <person name="Samain S."/>
            <person name="Cattolico L."/>
            <person name="Pelletier E."/>
            <person name="Couloux A."/>
            <person name="Segurens B."/>
            <person name="Wincker P."/>
            <person name="D'Hont A."/>
            <person name="Scarpelli C."/>
            <person name="Weissenbach J."/>
            <person name="Salanoubat M."/>
            <person name="Quetier F."/>
            <person name="Yu Y."/>
            <person name="Kim H.R."/>
            <person name="Rambo T."/>
            <person name="Currie J."/>
            <person name="Collura K."/>
            <person name="Luo M."/>
            <person name="Yang T."/>
            <person name="Ammiraju J.S.S."/>
            <person name="Engler F."/>
            <person name="Soderlund C."/>
            <person name="Wing R.A."/>
            <person name="Palmer L.E."/>
            <person name="de la Bastide M."/>
            <person name="Spiegel L."/>
            <person name="Nascimento L."/>
            <person name="Zutavern T."/>
            <person name="O'Shaughnessy A."/>
            <person name="Dike S."/>
            <person name="Dedhia N."/>
            <person name="Preston R."/>
            <person name="Balija V."/>
            <person name="McCombie W.R."/>
            <person name="Chow T."/>
            <person name="Chen H."/>
            <person name="Chung M."/>
            <person name="Chen C."/>
            <person name="Shaw J."/>
            <person name="Wu H."/>
            <person name="Hsiao K."/>
            <person name="Chao Y."/>
            <person name="Chu M."/>
            <person name="Cheng C."/>
            <person name="Hour A."/>
            <person name="Lee P."/>
            <person name="Lin S."/>
            <person name="Lin Y."/>
            <person name="Liou J."/>
            <person name="Liu S."/>
            <person name="Hsing Y."/>
            <person name="Raghuvanshi S."/>
            <person name="Mohanty A."/>
            <person name="Bharti A.K."/>
            <person name="Gaur A."/>
            <person name="Gupta V."/>
            <person name="Kumar D."/>
            <person name="Ravi V."/>
            <person name="Vij S."/>
            <person name="Kapur A."/>
            <person name="Khurana P."/>
            <person name="Khurana P."/>
            <person name="Khurana J.P."/>
            <person name="Tyagi A.K."/>
            <person name="Gaikwad K."/>
            <person name="Singh A."/>
            <person name="Dalal V."/>
            <person name="Srivastava S."/>
            <person name="Dixit A."/>
            <person name="Pal A.K."/>
            <person name="Ghazi I.A."/>
            <person name="Yadav M."/>
            <person name="Pandit A."/>
            <person name="Bhargava A."/>
            <person name="Sureshbabu K."/>
            <person name="Batra K."/>
            <person name="Sharma T.R."/>
            <person name="Mohapatra T."/>
            <person name="Singh N.K."/>
            <person name="Messing J."/>
            <person name="Nelson A.B."/>
            <person name="Fuks G."/>
            <person name="Kavchok S."/>
            <person name="Keizer G."/>
            <person name="Linton E."/>
            <person name="Llaca V."/>
            <person name="Song R."/>
            <person name="Tanyolac B."/>
            <person name="Young S."/>
            <person name="Ho-Il K."/>
            <person name="Hahn J.H."/>
            <person name="Sangsakoo G."/>
            <person name="Vanavichit A."/>
            <person name="de Mattos Luiz.A.T."/>
            <person name="Zimmer P.D."/>
            <person name="Malone G."/>
            <person name="Dellagostin O."/>
            <person name="de Oliveira A.C."/>
            <person name="Bevan M."/>
            <person name="Bancroft I."/>
            <person name="Minx P."/>
            <person name="Cordum H."/>
            <person name="Wilson R."/>
            <person name="Cheng Z."/>
            <person name="Jin W."/>
            <person name="Jiang J."/>
            <person name="Leong S.A."/>
            <person name="Iwama H."/>
            <person name="Gojobori T."/>
            <person name="Itoh T."/>
            <person name="Niimura Y."/>
            <person name="Fujii Y."/>
            <person name="Habara T."/>
            <person name="Sakai H."/>
            <person name="Sato Y."/>
            <person name="Wilson G."/>
            <person name="Kumar K."/>
            <person name="McCouch S."/>
            <person name="Juretic N."/>
            <person name="Hoen D."/>
            <person name="Wright S."/>
            <person name="Bruskiewich R."/>
            <person name="Bureau T."/>
            <person name="Miyao A."/>
            <person name="Hirochika H."/>
            <person name="Nishikawa T."/>
            <person name="Kadowaki K."/>
            <person name="Sugiura M."/>
            <person name="Burr B."/>
            <person name="Sasaki T."/>
        </authorList>
    </citation>
    <scope>NUCLEOTIDE SEQUENCE [LARGE SCALE GENOMIC DNA]</scope>
    <source>
        <strain evidence="2">cv. Nipponbare</strain>
    </source>
</reference>
<dbReference type="PaxDb" id="39947-A0A0P0W0D4"/>
<reference evidence="1 2" key="2">
    <citation type="journal article" date="2013" name="Plant Cell Physiol.">
        <title>Rice Annotation Project Database (RAP-DB): an integrative and interactive database for rice genomics.</title>
        <authorList>
            <person name="Sakai H."/>
            <person name="Lee S.S."/>
            <person name="Tanaka T."/>
            <person name="Numa H."/>
            <person name="Kim J."/>
            <person name="Kawahara Y."/>
            <person name="Wakimoto H."/>
            <person name="Yang C.C."/>
            <person name="Iwamoto M."/>
            <person name="Abe T."/>
            <person name="Yamada Y."/>
            <person name="Muto A."/>
            <person name="Inokuchi H."/>
            <person name="Ikemura T."/>
            <person name="Matsumoto T."/>
            <person name="Sasaki T."/>
            <person name="Itoh T."/>
        </authorList>
    </citation>
    <scope>NUCLEOTIDE SEQUENCE [LARGE SCALE GENOMIC DNA]</scope>
    <source>
        <strain evidence="2">cv. Nipponbare</strain>
    </source>
</reference>
<proteinExistence type="predicted"/>
<dbReference type="EMBL" id="AP014959">
    <property type="protein sequence ID" value="BAS85326.1"/>
    <property type="molecule type" value="Genomic_DNA"/>
</dbReference>
<organism evidence="1 2">
    <name type="scientific">Oryza sativa subsp. japonica</name>
    <name type="common">Rice</name>
    <dbReference type="NCBI Taxonomy" id="39947"/>
    <lineage>
        <taxon>Eukaryota</taxon>
        <taxon>Viridiplantae</taxon>
        <taxon>Streptophyta</taxon>
        <taxon>Embryophyta</taxon>
        <taxon>Tracheophyta</taxon>
        <taxon>Spermatophyta</taxon>
        <taxon>Magnoliopsida</taxon>
        <taxon>Liliopsida</taxon>
        <taxon>Poales</taxon>
        <taxon>Poaceae</taxon>
        <taxon>BOP clade</taxon>
        <taxon>Oryzoideae</taxon>
        <taxon>Oryzeae</taxon>
        <taxon>Oryzinae</taxon>
        <taxon>Oryza</taxon>
        <taxon>Oryza sativa</taxon>
    </lineage>
</organism>
<evidence type="ECO:0000313" key="1">
    <source>
        <dbReference type="EMBL" id="BAS85326.1"/>
    </source>
</evidence>
<reference evidence="1 2" key="3">
    <citation type="journal article" date="2013" name="Rice">
        <title>Improvement of the Oryza sativa Nipponbare reference genome using next generation sequence and optical map data.</title>
        <authorList>
            <person name="Kawahara Y."/>
            <person name="de la Bastide M."/>
            <person name="Hamilton J.P."/>
            <person name="Kanamori H."/>
            <person name="McCombie W.R."/>
            <person name="Ouyang S."/>
            <person name="Schwartz D.C."/>
            <person name="Tanaka T."/>
            <person name="Wu J."/>
            <person name="Zhou S."/>
            <person name="Childs K.L."/>
            <person name="Davidson R.M."/>
            <person name="Lin H."/>
            <person name="Quesada-Ocampo L."/>
            <person name="Vaillancourt B."/>
            <person name="Sakai H."/>
            <person name="Lee S.S."/>
            <person name="Kim J."/>
            <person name="Numa H."/>
            <person name="Itoh T."/>
            <person name="Buell C.R."/>
            <person name="Matsumoto T."/>
        </authorList>
    </citation>
    <scope>NUCLEOTIDE SEQUENCE [LARGE SCALE GENOMIC DNA]</scope>
    <source>
        <strain evidence="2">cv. Nipponbare</strain>
    </source>
</reference>
<accession>A0A0P0W0D4</accession>
<protein>
    <submittedName>
        <fullName evidence="1">Os03g0623033 protein</fullName>
    </submittedName>
</protein>
<name>A0A0P0W0D4_ORYSJ</name>
<dbReference type="Proteomes" id="UP000059680">
    <property type="component" value="Chromosome 3"/>
</dbReference>
<keyword evidence="2" id="KW-1185">Reference proteome</keyword>
<dbReference type="InParanoid" id="A0A0P0W0D4"/>